<keyword evidence="2 4" id="KW-0378">Hydrolase</keyword>
<evidence type="ECO:0000313" key="4">
    <source>
        <dbReference type="EMBL" id="AVM41977.1"/>
    </source>
</evidence>
<protein>
    <submittedName>
        <fullName evidence="4">Hydrolase TatD</fullName>
    </submittedName>
</protein>
<dbReference type="RefSeq" id="WP_106011963.1">
    <property type="nucleotide sequence ID" value="NZ_CP027226.1"/>
</dbReference>
<dbReference type="FunFam" id="3.20.20.140:FF:000005">
    <property type="entry name" value="TatD family hydrolase"/>
    <property type="match status" value="1"/>
</dbReference>
<evidence type="ECO:0000256" key="3">
    <source>
        <dbReference type="PIRSR" id="PIRSR005902-1"/>
    </source>
</evidence>
<dbReference type="Pfam" id="PF01026">
    <property type="entry name" value="TatD_DNase"/>
    <property type="match status" value="1"/>
</dbReference>
<organism evidence="4 5">
    <name type="scientific">Fastidiosipila sanguinis</name>
    <dbReference type="NCBI Taxonomy" id="236753"/>
    <lineage>
        <taxon>Bacteria</taxon>
        <taxon>Bacillati</taxon>
        <taxon>Bacillota</taxon>
        <taxon>Clostridia</taxon>
        <taxon>Eubacteriales</taxon>
        <taxon>Oscillospiraceae</taxon>
        <taxon>Fastidiosipila</taxon>
    </lineage>
</organism>
<feature type="binding site" evidence="3">
    <location>
        <position position="8"/>
    </location>
    <ligand>
        <name>a divalent metal cation</name>
        <dbReference type="ChEBI" id="CHEBI:60240"/>
        <label>1</label>
    </ligand>
</feature>
<dbReference type="PIRSF" id="PIRSF005902">
    <property type="entry name" value="DNase_TatD"/>
    <property type="match status" value="1"/>
</dbReference>
<evidence type="ECO:0000313" key="5">
    <source>
        <dbReference type="Proteomes" id="UP000237947"/>
    </source>
</evidence>
<gene>
    <name evidence="4" type="ORF">C5Q98_01420</name>
</gene>
<keyword evidence="5" id="KW-1185">Reference proteome</keyword>
<dbReference type="CDD" id="cd01310">
    <property type="entry name" value="TatD_DNAse"/>
    <property type="match status" value="1"/>
</dbReference>
<dbReference type="EMBL" id="CP027226">
    <property type="protein sequence ID" value="AVM41977.1"/>
    <property type="molecule type" value="Genomic_DNA"/>
</dbReference>
<dbReference type="InterPro" id="IPR032466">
    <property type="entry name" value="Metal_Hydrolase"/>
</dbReference>
<dbReference type="InterPro" id="IPR015991">
    <property type="entry name" value="TatD/YcfH-like"/>
</dbReference>
<dbReference type="GO" id="GO:0005829">
    <property type="term" value="C:cytosol"/>
    <property type="evidence" value="ECO:0007669"/>
    <property type="project" value="TreeGrafter"/>
</dbReference>
<dbReference type="KEGG" id="fsa:C5Q98_01420"/>
<accession>A0A2S0KLU9</accession>
<dbReference type="PROSITE" id="PS01137">
    <property type="entry name" value="TATD_1"/>
    <property type="match status" value="1"/>
</dbReference>
<feature type="binding site" evidence="3">
    <location>
        <position position="95"/>
    </location>
    <ligand>
        <name>a divalent metal cation</name>
        <dbReference type="ChEBI" id="CHEBI:60240"/>
        <label>1</label>
    </ligand>
</feature>
<reference evidence="5" key="1">
    <citation type="submission" date="2018-02" db="EMBL/GenBank/DDBJ databases">
        <authorList>
            <person name="Holder M.E."/>
            <person name="Ajami N.J."/>
            <person name="Petrosino J.F."/>
        </authorList>
    </citation>
    <scope>NUCLEOTIDE SEQUENCE [LARGE SCALE GENOMIC DNA]</scope>
    <source>
        <strain evidence="5">CCUG 47711</strain>
    </source>
</reference>
<dbReference type="PROSITE" id="PS01090">
    <property type="entry name" value="TATD_2"/>
    <property type="match status" value="1"/>
</dbReference>
<dbReference type="NCBIfam" id="TIGR00010">
    <property type="entry name" value="YchF/TatD family DNA exonuclease"/>
    <property type="match status" value="1"/>
</dbReference>
<dbReference type="PANTHER" id="PTHR46124">
    <property type="entry name" value="D-AMINOACYL-TRNA DEACYLASE"/>
    <property type="match status" value="1"/>
</dbReference>
<feature type="binding site" evidence="3">
    <location>
        <position position="132"/>
    </location>
    <ligand>
        <name>a divalent metal cation</name>
        <dbReference type="ChEBI" id="CHEBI:60240"/>
        <label>2</label>
    </ligand>
</feature>
<dbReference type="OrthoDB" id="9810005at2"/>
<dbReference type="GO" id="GO:0004536">
    <property type="term" value="F:DNA nuclease activity"/>
    <property type="evidence" value="ECO:0007669"/>
    <property type="project" value="InterPro"/>
</dbReference>
<dbReference type="PANTHER" id="PTHR46124:SF2">
    <property type="entry name" value="D-AMINOACYL-TRNA DEACYLASE"/>
    <property type="match status" value="1"/>
</dbReference>
<dbReference type="SUPFAM" id="SSF51556">
    <property type="entry name" value="Metallo-dependent hydrolases"/>
    <property type="match status" value="1"/>
</dbReference>
<dbReference type="GO" id="GO:0016788">
    <property type="term" value="F:hydrolase activity, acting on ester bonds"/>
    <property type="evidence" value="ECO:0007669"/>
    <property type="project" value="InterPro"/>
</dbReference>
<feature type="binding site" evidence="3">
    <location>
        <position position="162"/>
    </location>
    <ligand>
        <name>a divalent metal cation</name>
        <dbReference type="ChEBI" id="CHEBI:60240"/>
        <label>2</label>
    </ligand>
</feature>
<evidence type="ECO:0000256" key="1">
    <source>
        <dbReference type="ARBA" id="ARBA00022723"/>
    </source>
</evidence>
<feature type="binding site" evidence="3">
    <location>
        <position position="6"/>
    </location>
    <ligand>
        <name>a divalent metal cation</name>
        <dbReference type="ChEBI" id="CHEBI:60240"/>
        <label>1</label>
    </ligand>
</feature>
<dbReference type="PROSITE" id="PS01091">
    <property type="entry name" value="TATD_3"/>
    <property type="match status" value="1"/>
</dbReference>
<name>A0A2S0KLU9_9FIRM</name>
<sequence>MLYDTHAHLNDPILIQELDNYIESAKQNGVSLINNVGYDLESSLRAVRIARENPNCYAIIGIHPHDANQWNAETEVVFRELLDNKITNKIIGIGEIGFDLHFDDRHSDEVQMQAFIGQMQLAYEYDLPVSIHSRDASDITEHALISLKNQGNFRKEKIGVFHCYSYDVEYALKMKKHGFLFGFDGPVTFKNGADKREVVSALDLEDILLETDCPYMAPEPYRGRTNQPAFLTEIAKKVAEIKEVSYEKIAEITTDNGKKLFDLEKYN</sequence>
<dbReference type="InterPro" id="IPR018228">
    <property type="entry name" value="DNase_TatD-rel_CS"/>
</dbReference>
<keyword evidence="1 3" id="KW-0479">Metal-binding</keyword>
<dbReference type="InterPro" id="IPR001130">
    <property type="entry name" value="TatD-like"/>
</dbReference>
<evidence type="ECO:0000256" key="2">
    <source>
        <dbReference type="ARBA" id="ARBA00022801"/>
    </source>
</evidence>
<dbReference type="Proteomes" id="UP000237947">
    <property type="component" value="Chromosome"/>
</dbReference>
<dbReference type="Gene3D" id="3.20.20.140">
    <property type="entry name" value="Metal-dependent hydrolases"/>
    <property type="match status" value="1"/>
</dbReference>
<proteinExistence type="predicted"/>
<feature type="binding site" evidence="3">
    <location>
        <position position="212"/>
    </location>
    <ligand>
        <name>a divalent metal cation</name>
        <dbReference type="ChEBI" id="CHEBI:60240"/>
        <label>1</label>
    </ligand>
</feature>
<dbReference type="GO" id="GO:0046872">
    <property type="term" value="F:metal ion binding"/>
    <property type="evidence" value="ECO:0007669"/>
    <property type="project" value="UniProtKB-KW"/>
</dbReference>
<dbReference type="AlphaFoldDB" id="A0A2S0KLU9"/>